<dbReference type="PANTHER" id="PTHR35010:SF2">
    <property type="entry name" value="BLL4672 PROTEIN"/>
    <property type="match status" value="1"/>
</dbReference>
<sequence length="299" mass="32628">MSENGIGDPHSGRCGNELGGALRHWRDRIDPATVGLPVGRIRRTTGLRREELALLAGISVDYIIRLEQGRATSPSVQVLTALARALRLSEAERRHMFLLARKPEPSGHQVTSHLTPVVQRLLDQMAGTPVSVYDAAWTLIAWNALSSALLGDPSGLSGRDRNVLWRHFISPPDRVRHTSEQEARFEKAAIADLRAATVRHPADAGLRSLVADLRNLSSRFARSWDSHEVGTHVVNIKTIHHPHVGPLVLNCDVLTAPDSDLRIVIHTAAPGTAAADKLRLLQVTGTQTVILPGPHDTQL</sequence>
<dbReference type="Gene3D" id="3.30.450.180">
    <property type="match status" value="1"/>
</dbReference>
<dbReference type="InterPro" id="IPR010982">
    <property type="entry name" value="Lambda_DNA-bd_dom_sf"/>
</dbReference>
<proteinExistence type="predicted"/>
<keyword evidence="3" id="KW-1185">Reference proteome</keyword>
<reference evidence="3" key="1">
    <citation type="submission" date="2016-06" db="EMBL/GenBank/DDBJ databases">
        <authorList>
            <person name="Varghese N."/>
            <person name="Submissions Spin"/>
        </authorList>
    </citation>
    <scope>NUCLEOTIDE SEQUENCE [LARGE SCALE GENOMIC DNA]</scope>
    <source>
        <strain evidence="3">DSM 44100</strain>
    </source>
</reference>
<protein>
    <submittedName>
        <fullName evidence="2">Helix-turn-helix domain-containing protein</fullName>
    </submittedName>
</protein>
<dbReference type="EMBL" id="FMCU01000023">
    <property type="protein sequence ID" value="SCF47681.1"/>
    <property type="molecule type" value="Genomic_DNA"/>
</dbReference>
<accession>A0A1C5ARJ2</accession>
<dbReference type="PROSITE" id="PS50943">
    <property type="entry name" value="HTH_CROC1"/>
    <property type="match status" value="1"/>
</dbReference>
<dbReference type="PANTHER" id="PTHR35010">
    <property type="entry name" value="BLL4672 PROTEIN-RELATED"/>
    <property type="match status" value="1"/>
</dbReference>
<dbReference type="Proteomes" id="UP000198797">
    <property type="component" value="Unassembled WGS sequence"/>
</dbReference>
<dbReference type="SMART" id="SM00530">
    <property type="entry name" value="HTH_XRE"/>
    <property type="match status" value="1"/>
</dbReference>
<dbReference type="Gene3D" id="1.10.260.40">
    <property type="entry name" value="lambda repressor-like DNA-binding domains"/>
    <property type="match status" value="1"/>
</dbReference>
<organism evidence="2 3">
    <name type="scientific">Micromonospora matsumotoense</name>
    <dbReference type="NCBI Taxonomy" id="121616"/>
    <lineage>
        <taxon>Bacteria</taxon>
        <taxon>Bacillati</taxon>
        <taxon>Actinomycetota</taxon>
        <taxon>Actinomycetes</taxon>
        <taxon>Micromonosporales</taxon>
        <taxon>Micromonosporaceae</taxon>
        <taxon>Micromonospora</taxon>
    </lineage>
</organism>
<dbReference type="RefSeq" id="WP_091252936.1">
    <property type="nucleotide sequence ID" value="NZ_FMCU01000023.1"/>
</dbReference>
<gene>
    <name evidence="2" type="ORF">GA0070216_12341</name>
</gene>
<dbReference type="SUPFAM" id="SSF47413">
    <property type="entry name" value="lambda repressor-like DNA-binding domains"/>
    <property type="match status" value="1"/>
</dbReference>
<dbReference type="Pfam" id="PF17765">
    <property type="entry name" value="MLTR_LBD"/>
    <property type="match status" value="1"/>
</dbReference>
<dbReference type="OrthoDB" id="3608749at2"/>
<dbReference type="InterPro" id="IPR041413">
    <property type="entry name" value="MLTR_LBD"/>
</dbReference>
<evidence type="ECO:0000313" key="3">
    <source>
        <dbReference type="Proteomes" id="UP000198797"/>
    </source>
</evidence>
<dbReference type="STRING" id="121616.GA0070216_12341"/>
<dbReference type="Pfam" id="PF13560">
    <property type="entry name" value="HTH_31"/>
    <property type="match status" value="1"/>
</dbReference>
<name>A0A1C5ARJ2_9ACTN</name>
<dbReference type="CDD" id="cd00093">
    <property type="entry name" value="HTH_XRE"/>
    <property type="match status" value="1"/>
</dbReference>
<dbReference type="InterPro" id="IPR001387">
    <property type="entry name" value="Cro/C1-type_HTH"/>
</dbReference>
<evidence type="ECO:0000259" key="1">
    <source>
        <dbReference type="PROSITE" id="PS50943"/>
    </source>
</evidence>
<evidence type="ECO:0000313" key="2">
    <source>
        <dbReference type="EMBL" id="SCF47681.1"/>
    </source>
</evidence>
<feature type="domain" description="HTH cro/C1-type" evidence="1">
    <location>
        <begin position="46"/>
        <end position="93"/>
    </location>
</feature>
<dbReference type="AlphaFoldDB" id="A0A1C5ARJ2"/>
<dbReference type="GO" id="GO:0003677">
    <property type="term" value="F:DNA binding"/>
    <property type="evidence" value="ECO:0007669"/>
    <property type="project" value="InterPro"/>
</dbReference>